<organism evidence="2 3">
    <name type="scientific">Streptomyces ovatisporus</name>
    <dbReference type="NCBI Taxonomy" id="1128682"/>
    <lineage>
        <taxon>Bacteria</taxon>
        <taxon>Bacillati</taxon>
        <taxon>Actinomycetota</taxon>
        <taxon>Actinomycetes</taxon>
        <taxon>Kitasatosporales</taxon>
        <taxon>Streptomycetaceae</taxon>
        <taxon>Streptomyces</taxon>
    </lineage>
</organism>
<feature type="compositionally biased region" description="Basic and acidic residues" evidence="1">
    <location>
        <begin position="57"/>
        <end position="69"/>
    </location>
</feature>
<comment type="caution">
    <text evidence="2">The sequence shown here is derived from an EMBL/GenBank/DDBJ whole genome shotgun (WGS) entry which is preliminary data.</text>
</comment>
<reference evidence="3" key="1">
    <citation type="journal article" date="2019" name="Int. J. Syst. Evol. Microbiol.">
        <title>The Global Catalogue of Microorganisms (GCM) 10K type strain sequencing project: providing services to taxonomists for standard genome sequencing and annotation.</title>
        <authorList>
            <consortium name="The Broad Institute Genomics Platform"/>
            <consortium name="The Broad Institute Genome Sequencing Center for Infectious Disease"/>
            <person name="Wu L."/>
            <person name="Ma J."/>
        </authorList>
    </citation>
    <scope>NUCLEOTIDE SEQUENCE [LARGE SCALE GENOMIC DNA]</scope>
    <source>
        <strain evidence="3">CGMCC 4.7357</strain>
    </source>
</reference>
<sequence length="119" mass="12322">MSSGTKTGPAGGTGPATDTGGDAVPATGDRTGTDVPGGVRERIDELDRRIIALVQERRAASADARRTRADAGAGHAEAAPQPEGEGGLAREMEILKRYRRELGRPGTQLAMTLLSLSRG</sequence>
<feature type="compositionally biased region" description="Low complexity" evidence="1">
    <location>
        <begin position="70"/>
        <end position="83"/>
    </location>
</feature>
<proteinExistence type="predicted"/>
<dbReference type="EMBL" id="JBHSFH010000002">
    <property type="protein sequence ID" value="MFC4492672.1"/>
    <property type="molecule type" value="Genomic_DNA"/>
</dbReference>
<protein>
    <submittedName>
        <fullName evidence="2">Chorismate mutase</fullName>
    </submittedName>
</protein>
<gene>
    <name evidence="2" type="ORF">ACFPA8_00790</name>
</gene>
<dbReference type="RefSeq" id="WP_386440640.1">
    <property type="nucleotide sequence ID" value="NZ_JBHSFH010000002.1"/>
</dbReference>
<evidence type="ECO:0000313" key="2">
    <source>
        <dbReference type="EMBL" id="MFC4492672.1"/>
    </source>
</evidence>
<dbReference type="Proteomes" id="UP001595997">
    <property type="component" value="Unassembled WGS sequence"/>
</dbReference>
<keyword evidence="3" id="KW-1185">Reference proteome</keyword>
<evidence type="ECO:0000313" key="3">
    <source>
        <dbReference type="Proteomes" id="UP001595997"/>
    </source>
</evidence>
<name>A0ABV9A0C6_9ACTN</name>
<evidence type="ECO:0000256" key="1">
    <source>
        <dbReference type="SAM" id="MobiDB-lite"/>
    </source>
</evidence>
<feature type="region of interest" description="Disordered" evidence="1">
    <location>
        <begin position="1"/>
        <end position="41"/>
    </location>
</feature>
<feature type="region of interest" description="Disordered" evidence="1">
    <location>
        <begin position="57"/>
        <end position="89"/>
    </location>
</feature>
<accession>A0ABV9A0C6</accession>
<dbReference type="InterPro" id="IPR036979">
    <property type="entry name" value="CM_dom_sf"/>
</dbReference>
<dbReference type="Gene3D" id="1.20.59.10">
    <property type="entry name" value="Chorismate mutase"/>
    <property type="match status" value="1"/>
</dbReference>